<gene>
    <name evidence="2" type="ORF">ACFSJU_09330</name>
</gene>
<keyword evidence="3" id="KW-1185">Reference proteome</keyword>
<feature type="transmembrane region" description="Helical" evidence="1">
    <location>
        <begin position="50"/>
        <end position="71"/>
    </location>
</feature>
<evidence type="ECO:0000256" key="1">
    <source>
        <dbReference type="SAM" id="Phobius"/>
    </source>
</evidence>
<comment type="caution">
    <text evidence="2">The sequence shown here is derived from an EMBL/GenBank/DDBJ whole genome shotgun (WGS) entry which is preliminary data.</text>
</comment>
<dbReference type="InterPro" id="IPR048136">
    <property type="entry name" value="STM3941-like"/>
</dbReference>
<dbReference type="EMBL" id="JBHUHZ010000001">
    <property type="protein sequence ID" value="MFD2162591.1"/>
    <property type="molecule type" value="Genomic_DNA"/>
</dbReference>
<evidence type="ECO:0000313" key="2">
    <source>
        <dbReference type="EMBL" id="MFD2162591.1"/>
    </source>
</evidence>
<name>A0ABW4ZLD6_9SPHI</name>
<accession>A0ABW4ZLD6</accession>
<keyword evidence="1" id="KW-1133">Transmembrane helix</keyword>
<organism evidence="2 3">
    <name type="scientific">Paradesertivirga mongoliensis</name>
    <dbReference type="NCBI Taxonomy" id="2100740"/>
    <lineage>
        <taxon>Bacteria</taxon>
        <taxon>Pseudomonadati</taxon>
        <taxon>Bacteroidota</taxon>
        <taxon>Sphingobacteriia</taxon>
        <taxon>Sphingobacteriales</taxon>
        <taxon>Sphingobacteriaceae</taxon>
        <taxon>Paradesertivirga</taxon>
    </lineage>
</organism>
<feature type="transmembrane region" description="Helical" evidence="1">
    <location>
        <begin position="16"/>
        <end position="35"/>
    </location>
</feature>
<evidence type="ECO:0000313" key="3">
    <source>
        <dbReference type="Proteomes" id="UP001597387"/>
    </source>
</evidence>
<dbReference type="RefSeq" id="WP_255903305.1">
    <property type="nucleotide sequence ID" value="NZ_JAFMZO010000003.1"/>
</dbReference>
<reference evidence="3" key="1">
    <citation type="journal article" date="2019" name="Int. J. Syst. Evol. Microbiol.">
        <title>The Global Catalogue of Microorganisms (GCM) 10K type strain sequencing project: providing services to taxonomists for standard genome sequencing and annotation.</title>
        <authorList>
            <consortium name="The Broad Institute Genomics Platform"/>
            <consortium name="The Broad Institute Genome Sequencing Center for Infectious Disease"/>
            <person name="Wu L."/>
            <person name="Ma J."/>
        </authorList>
    </citation>
    <scope>NUCLEOTIDE SEQUENCE [LARGE SCALE GENOMIC DNA]</scope>
    <source>
        <strain evidence="3">KCTC 42217</strain>
    </source>
</reference>
<keyword evidence="1" id="KW-0812">Transmembrane</keyword>
<keyword evidence="1" id="KW-0472">Membrane</keyword>
<protein>
    <submittedName>
        <fullName evidence="2">STM3941 family protein</fullName>
    </submittedName>
</protein>
<proteinExistence type="predicted"/>
<dbReference type="NCBIfam" id="NF041635">
    <property type="entry name" value="STM3941_fam"/>
    <property type="match status" value="1"/>
</dbReference>
<sequence>MTKHERIEIPLSKTKLSLLLLGSIAFVVGGIWMVGNPNGFATSYRPTNPIFVFGVGLVSIVFFGGCLVNIAKKLLDSAPGLVIDEKGIYDNSGAISTGLILWDDIRELRTANVFRQKFIIVVVNNPEQYIKAQNRALNKTGLRRNYKRCGSPISISGNGLKINFEELYRLLESELKDRRRQKTTTR</sequence>
<dbReference type="Proteomes" id="UP001597387">
    <property type="component" value="Unassembled WGS sequence"/>
</dbReference>